<sequence>MRRHWEEEGIMGASQVTLPTLWLALSSVTLVGVLVLVALVRDWRRRLRDARNELAPLRVQLAELGLQVRQLSAELQALRRAAVENNMGRGRSGGGSPYNQAIELVRQGVLAAEVARRCGLTRAEAELIVSLYRRENS</sequence>
<reference evidence="2 3" key="1">
    <citation type="submission" date="2018-04" db="EMBL/GenBank/DDBJ databases">
        <title>Denitrifier Microvirgula.</title>
        <authorList>
            <person name="Anderson E."/>
            <person name="Jang J."/>
            <person name="Ishii S."/>
        </authorList>
    </citation>
    <scope>NUCLEOTIDE SEQUENCE [LARGE SCALE GENOMIC DNA]</scope>
    <source>
        <strain evidence="2 3">BE2.4</strain>
    </source>
</reference>
<dbReference type="InterPro" id="IPR021244">
    <property type="entry name" value="DUF2802"/>
</dbReference>
<dbReference type="KEGG" id="maer:DAI18_03235"/>
<accession>A0A2S0P6Z1</accession>
<dbReference type="STRING" id="1122240.GCA_000620105_00386"/>
<evidence type="ECO:0000313" key="2">
    <source>
        <dbReference type="EMBL" id="AVY93159.1"/>
    </source>
</evidence>
<organism evidence="2 3">
    <name type="scientific">Microvirgula aerodenitrificans</name>
    <dbReference type="NCBI Taxonomy" id="57480"/>
    <lineage>
        <taxon>Bacteria</taxon>
        <taxon>Pseudomonadati</taxon>
        <taxon>Pseudomonadota</taxon>
        <taxon>Betaproteobacteria</taxon>
        <taxon>Neisseriales</taxon>
        <taxon>Aquaspirillaceae</taxon>
        <taxon>Microvirgula</taxon>
    </lineage>
</organism>
<feature type="transmembrane region" description="Helical" evidence="1">
    <location>
        <begin position="20"/>
        <end position="40"/>
    </location>
</feature>
<keyword evidence="1" id="KW-1133">Transmembrane helix</keyword>
<evidence type="ECO:0008006" key="4">
    <source>
        <dbReference type="Google" id="ProtNLM"/>
    </source>
</evidence>
<keyword evidence="1" id="KW-0472">Membrane</keyword>
<protein>
    <recommendedName>
        <fullName evidence="4">DUF2802 domain-containing protein</fullName>
    </recommendedName>
</protein>
<dbReference type="Proteomes" id="UP000244173">
    <property type="component" value="Chromosome"/>
</dbReference>
<evidence type="ECO:0000313" key="3">
    <source>
        <dbReference type="Proteomes" id="UP000244173"/>
    </source>
</evidence>
<name>A0A2S0P6Z1_9NEIS</name>
<dbReference type="EMBL" id="CP028519">
    <property type="protein sequence ID" value="AVY93159.1"/>
    <property type="molecule type" value="Genomic_DNA"/>
</dbReference>
<gene>
    <name evidence="2" type="ORF">DAI18_03235</name>
</gene>
<keyword evidence="1" id="KW-0812">Transmembrane</keyword>
<keyword evidence="3" id="KW-1185">Reference proteome</keyword>
<evidence type="ECO:0000256" key="1">
    <source>
        <dbReference type="SAM" id="Phobius"/>
    </source>
</evidence>
<proteinExistence type="predicted"/>
<dbReference type="Pfam" id="PF10975">
    <property type="entry name" value="DUF2802"/>
    <property type="match status" value="1"/>
</dbReference>
<dbReference type="AlphaFoldDB" id="A0A2S0P6Z1"/>